<protein>
    <submittedName>
        <fullName evidence="2">Nitrogenase molybdenum-iron protein alpha subunit NifD</fullName>
        <ecNumber evidence="2">1.18.6.1</ecNumber>
    </submittedName>
</protein>
<dbReference type="SUPFAM" id="SSF53807">
    <property type="entry name" value="Helical backbone' metal receptor"/>
    <property type="match status" value="1"/>
</dbReference>
<dbReference type="Proteomes" id="UP000037267">
    <property type="component" value="Unassembled WGS sequence"/>
</dbReference>
<dbReference type="OrthoDB" id="9767044at2"/>
<reference evidence="3" key="1">
    <citation type="submission" date="2015-07" db="EMBL/GenBank/DDBJ databases">
        <title>Draft genome sequence of the purine-degrading Gottschalkia purinilyticum DSM 1384 (formerly Clostridium purinilyticum).</title>
        <authorList>
            <person name="Poehlein A."/>
            <person name="Schiel-Bengelsdorf B."/>
            <person name="Bengelsdorf F.R."/>
            <person name="Daniel R."/>
            <person name="Duerre P."/>
        </authorList>
    </citation>
    <scope>NUCLEOTIDE SEQUENCE [LARGE SCALE GENOMIC DNA]</scope>
    <source>
        <strain evidence="3">DSM 1384</strain>
    </source>
</reference>
<sequence length="511" mass="57476">MDYIKEKTPPVREDRLKACNSFGGCCSKLLDKSKKGCLNNTKRTFYQTQGCQLNLSLAILSTIRDTVIIVHSPIGCGGGNNSVAGVTTGFQKLRDKNAKGLIWINTNLDEADVITGGEKKLKEAVLYAEKEFRPETIVVVNSCVPALIGDDIDGILEEVQKQVAAKIVPVHCEGFKTKIMASAYDSVYHGILRNLVYKKEKIEKIVEDDLEEIKEKYKISRTVNLLNVSSMSKIDEHELVRLLENLGLKVRILPCYAHPEDFQDMLDAALNIGICATHDDYFVEHIKAKYDIPFILKTIPIGIRNTNKWIRDIAEFFGLEKEAESLIEVENRALKEALEPFKKNLSGKTALLTGGEIRVLATAELLEYLGVSVIGMRGYHYDHFADELIESLPSDKDKTIFNAATGQPFEQSNLIERLKPDVYIGHTGGNVWAAKHGVPVLPIFGPSYNYMGYSGSFEIARRLNRLLKNTIFNKNIAKNLKLPYFEEWYKQDPFLYIDNSESEALEKELAT</sequence>
<dbReference type="EMBL" id="LGSS01000006">
    <property type="protein sequence ID" value="KNF08644.1"/>
    <property type="molecule type" value="Genomic_DNA"/>
</dbReference>
<dbReference type="Pfam" id="PF00148">
    <property type="entry name" value="Oxidored_nitro"/>
    <property type="match status" value="1"/>
</dbReference>
<proteinExistence type="predicted"/>
<dbReference type="InterPro" id="IPR049939">
    <property type="entry name" value="NifE-like"/>
</dbReference>
<dbReference type="AlphaFoldDB" id="A0A0L0WAT9"/>
<comment type="caution">
    <text evidence="2">The sequence shown here is derived from an EMBL/GenBank/DDBJ whole genome shotgun (WGS) entry which is preliminary data.</text>
</comment>
<keyword evidence="2" id="KW-0560">Oxidoreductase</keyword>
<dbReference type="InterPro" id="IPR000510">
    <property type="entry name" value="Nase/OxRdtase_comp1"/>
</dbReference>
<dbReference type="STRING" id="1503.CLPU_6c01300"/>
<dbReference type="PATRIC" id="fig|1503.3.peg.2929"/>
<organism evidence="2 3">
    <name type="scientific">Gottschalkia purinilytica</name>
    <name type="common">Clostridium purinilyticum</name>
    <dbReference type="NCBI Taxonomy" id="1503"/>
    <lineage>
        <taxon>Bacteria</taxon>
        <taxon>Bacillati</taxon>
        <taxon>Bacillota</taxon>
        <taxon>Tissierellia</taxon>
        <taxon>Tissierellales</taxon>
        <taxon>Gottschalkiaceae</taxon>
        <taxon>Gottschalkia</taxon>
    </lineage>
</organism>
<dbReference type="PANTHER" id="PTHR42956:SF1">
    <property type="entry name" value="NITROGENASE IRON-MOLYBDENUM COFACTOR BIOSYNTHESIS PROTEIN NIFE"/>
    <property type="match status" value="1"/>
</dbReference>
<name>A0A0L0WAT9_GOTPU</name>
<accession>A0A0L0WAT9</accession>
<dbReference type="GO" id="GO:0016163">
    <property type="term" value="F:nitrogenase activity"/>
    <property type="evidence" value="ECO:0007669"/>
    <property type="project" value="UniProtKB-EC"/>
</dbReference>
<evidence type="ECO:0000313" key="2">
    <source>
        <dbReference type="EMBL" id="KNF08644.1"/>
    </source>
</evidence>
<dbReference type="EC" id="1.18.6.1" evidence="2"/>
<keyword evidence="3" id="KW-1185">Reference proteome</keyword>
<evidence type="ECO:0000259" key="1">
    <source>
        <dbReference type="Pfam" id="PF00148"/>
    </source>
</evidence>
<evidence type="ECO:0000313" key="3">
    <source>
        <dbReference type="Proteomes" id="UP000037267"/>
    </source>
</evidence>
<gene>
    <name evidence="2" type="primary">nifD</name>
    <name evidence="2" type="ORF">CLPU_6c01300</name>
</gene>
<dbReference type="PANTHER" id="PTHR42956">
    <property type="entry name" value="NITROGENASE IRON-MOLYBDENUM COFACTOR BIOSYNTHESIS PROTEIN NIFE"/>
    <property type="match status" value="1"/>
</dbReference>
<dbReference type="RefSeq" id="WP_050355159.1">
    <property type="nucleotide sequence ID" value="NZ_LGSS01000006.1"/>
</dbReference>
<dbReference type="Gene3D" id="3.40.50.1980">
    <property type="entry name" value="Nitrogenase molybdenum iron protein domain"/>
    <property type="match status" value="3"/>
</dbReference>
<feature type="domain" description="Nitrogenase/oxidoreductase component 1" evidence="1">
    <location>
        <begin position="51"/>
        <end position="467"/>
    </location>
</feature>